<dbReference type="AlphaFoldDB" id="A0A2Z4LV59"/>
<evidence type="ECO:0000313" key="2">
    <source>
        <dbReference type="Proteomes" id="UP000248536"/>
    </source>
</evidence>
<proteinExistence type="predicted"/>
<reference evidence="1 2" key="1">
    <citation type="submission" date="2018-06" db="EMBL/GenBank/DDBJ databases">
        <title>Spongiibacterium sp. HME9304 Genome sequencing and assembly.</title>
        <authorList>
            <person name="Kang H."/>
            <person name="Kim H."/>
            <person name="Joh K."/>
        </authorList>
    </citation>
    <scope>NUCLEOTIDE SEQUENCE [LARGE SCALE GENOMIC DNA]</scope>
    <source>
        <strain evidence="1 2">HME9304</strain>
    </source>
</reference>
<organism evidence="1 2">
    <name type="scientific">Flagellimonas maritima</name>
    <dbReference type="NCBI Taxonomy" id="1383885"/>
    <lineage>
        <taxon>Bacteria</taxon>
        <taxon>Pseudomonadati</taxon>
        <taxon>Bacteroidota</taxon>
        <taxon>Flavobacteriia</taxon>
        <taxon>Flavobacteriales</taxon>
        <taxon>Flavobacteriaceae</taxon>
        <taxon>Flagellimonas</taxon>
    </lineage>
</organism>
<sequence length="168" mass="18709">MYFYRLNLKSLNSQIMKKLFFIIALTLLFTLNTNAQTSYKGAVGLGIDLYDNATFVGPSAKYFFSEKHVGQADLGFEDNATILTFLYSYHKQFVGAPGLRWYAGIGPSIILIDDFDNIFSLRPHAGLDFKIDGVPIVFNFDWRPAIALSDAGETEGGAFGFGIQYAFN</sequence>
<evidence type="ECO:0000313" key="1">
    <source>
        <dbReference type="EMBL" id="AWX45642.1"/>
    </source>
</evidence>
<keyword evidence="2" id="KW-1185">Reference proteome</keyword>
<evidence type="ECO:0008006" key="3">
    <source>
        <dbReference type="Google" id="ProtNLM"/>
    </source>
</evidence>
<dbReference type="EMBL" id="CP030104">
    <property type="protein sequence ID" value="AWX45642.1"/>
    <property type="molecule type" value="Genomic_DNA"/>
</dbReference>
<name>A0A2Z4LV59_9FLAO</name>
<accession>A0A2Z4LV59</accession>
<dbReference type="KEGG" id="spon:HME9304_02669"/>
<protein>
    <recommendedName>
        <fullName evidence="3">Outer membrane insertion C-signal</fullName>
    </recommendedName>
</protein>
<gene>
    <name evidence="1" type="ORF">HME9304_02669</name>
</gene>
<dbReference type="Proteomes" id="UP000248536">
    <property type="component" value="Chromosome"/>
</dbReference>